<dbReference type="OrthoDB" id="11024at10239"/>
<reference evidence="1 2" key="2">
    <citation type="journal article" date="2012" name="PLoS Genet.">
        <title>Viral evasion of a bacterial suicide system by RNA-based molecular mimicry enables infectious altruism.</title>
        <authorList>
            <person name="Blower T.R."/>
            <person name="Evans T.J."/>
            <person name="Przybilski R."/>
            <person name="Fineran P.C."/>
            <person name="Salmond G.P."/>
        </authorList>
    </citation>
    <scope>NUCLEOTIDE SEQUENCE [LARGE SCALE GENOMIC DNA]</scope>
</reference>
<gene>
    <name evidence="1" type="ORF">phiTE_081</name>
</gene>
<evidence type="ECO:0000313" key="1">
    <source>
        <dbReference type="EMBL" id="AEZ66247.1"/>
    </source>
</evidence>
<proteinExistence type="predicted"/>
<dbReference type="GeneID" id="14515276"/>
<protein>
    <submittedName>
        <fullName evidence="1">Uncharacterized protein</fullName>
    </submittedName>
</protein>
<evidence type="ECO:0000313" key="2">
    <source>
        <dbReference type="Proteomes" id="UP000010999"/>
    </source>
</evidence>
<organism evidence="1 2">
    <name type="scientific">Pectobacterium phage phiTE</name>
    <dbReference type="NCBI Taxonomy" id="1116482"/>
    <lineage>
        <taxon>Viruses</taxon>
        <taxon>Duplodnaviria</taxon>
        <taxon>Heunggongvirae</taxon>
        <taxon>Uroviricota</taxon>
        <taxon>Caudoviricetes</taxon>
        <taxon>Vequintavirinae</taxon>
        <taxon>Certrevirus</taxon>
        <taxon>Certrevirus phiTE</taxon>
    </lineage>
</organism>
<dbReference type="Proteomes" id="UP000010999">
    <property type="component" value="Segment"/>
</dbReference>
<dbReference type="EMBL" id="JQ015307">
    <property type="protein sequence ID" value="AEZ66247.1"/>
    <property type="molecule type" value="Genomic_DNA"/>
</dbReference>
<dbReference type="RefSeq" id="YP_007392543.1">
    <property type="nucleotide sequence ID" value="NC_020201.1"/>
</dbReference>
<name>K9L5K7_9CAUD</name>
<accession>K9L5K7</accession>
<reference evidence="2" key="1">
    <citation type="submission" date="2011-11" db="EMBL/GenBank/DDBJ databases">
        <title>Escape from toxin-antitoxin mediated abortive infection can occur by recombination within a generalized transducing phage of Pectobacterium atrosepticum.</title>
        <authorList>
            <person name="Blower T.R."/>
            <person name="Evans T.J."/>
            <person name="Przybilski R."/>
            <person name="Fineran P.C."/>
            <person name="Salmond G.P.C."/>
        </authorList>
    </citation>
    <scope>NUCLEOTIDE SEQUENCE [LARGE SCALE GENOMIC DNA]</scope>
</reference>
<sequence>MTGPTLGPIIHHIATHTAPHKQKRDRKMLHSINKEQKLYVMPCGKGFTCYGFEVLDTKARQVKQWLESEGQTVADLPYRKGTKKHYNACNDMLTAAQAYNATTGKRCPAGLTKQLKGLEGRRVEVITMYGEKRRFIVGRSTGWMPAHLEISRANSSGGMSAEQEYKSVTIVK</sequence>
<keyword evidence="2" id="KW-1185">Reference proteome</keyword>
<dbReference type="KEGG" id="vg:14515276"/>